<dbReference type="NCBIfam" id="TIGR00976">
    <property type="entry name" value="CocE_NonD"/>
    <property type="match status" value="1"/>
</dbReference>
<dbReference type="InterPro" id="IPR013736">
    <property type="entry name" value="Xaa-Pro_dipept_C"/>
</dbReference>
<dbReference type="Pfam" id="PF02129">
    <property type="entry name" value="Peptidase_S15"/>
    <property type="match status" value="1"/>
</dbReference>
<feature type="domain" description="Xaa-Pro dipeptidyl-peptidase C-terminal" evidence="3">
    <location>
        <begin position="291"/>
        <end position="544"/>
    </location>
</feature>
<dbReference type="InterPro" id="IPR029058">
    <property type="entry name" value="AB_hydrolase_fold"/>
</dbReference>
<dbReference type="Pfam" id="PF08530">
    <property type="entry name" value="PepX_C"/>
    <property type="match status" value="1"/>
</dbReference>
<dbReference type="RefSeq" id="WP_149849668.1">
    <property type="nucleotide sequence ID" value="NZ_VUOB01000021.1"/>
</dbReference>
<proteinExistence type="predicted"/>
<dbReference type="OrthoDB" id="5240615at2"/>
<comment type="caution">
    <text evidence="4">The sequence shown here is derived from an EMBL/GenBank/DDBJ whole genome shotgun (WGS) entry which is preliminary data.</text>
</comment>
<gene>
    <name evidence="4" type="ORF">F0L68_12405</name>
</gene>
<reference evidence="4 5" key="2">
    <citation type="submission" date="2019-09" db="EMBL/GenBank/DDBJ databases">
        <authorList>
            <person name="Jin C."/>
        </authorList>
    </citation>
    <scope>NUCLEOTIDE SEQUENCE [LARGE SCALE GENOMIC DNA]</scope>
    <source>
        <strain evidence="4 5">AN110305</strain>
    </source>
</reference>
<dbReference type="PANTHER" id="PTHR43056">
    <property type="entry name" value="PEPTIDASE S9 PROLYL OLIGOPEPTIDASE"/>
    <property type="match status" value="1"/>
</dbReference>
<reference evidence="4 5" key="1">
    <citation type="submission" date="2019-09" db="EMBL/GenBank/DDBJ databases">
        <title>Goodfellowia gen. nov., a new genus of the Pseudonocardineae related to Actinoalloteichus, containing Goodfellowia coeruleoviolacea gen. nov., comb. nov. gen. nov., comb. nov.</title>
        <authorList>
            <person name="Labeda D."/>
        </authorList>
    </citation>
    <scope>NUCLEOTIDE SEQUENCE [LARGE SCALE GENOMIC DNA]</scope>
    <source>
        <strain evidence="4 5">AN110305</strain>
    </source>
</reference>
<dbReference type="SUPFAM" id="SSF49785">
    <property type="entry name" value="Galactose-binding domain-like"/>
    <property type="match status" value="1"/>
</dbReference>
<feature type="region of interest" description="Disordered" evidence="2">
    <location>
        <begin position="347"/>
        <end position="371"/>
    </location>
</feature>
<dbReference type="Gene3D" id="3.40.50.1820">
    <property type="entry name" value="alpha/beta hydrolase"/>
    <property type="match status" value="1"/>
</dbReference>
<evidence type="ECO:0000256" key="1">
    <source>
        <dbReference type="ARBA" id="ARBA00022801"/>
    </source>
</evidence>
<dbReference type="SUPFAM" id="SSF53474">
    <property type="entry name" value="alpha/beta-Hydrolases"/>
    <property type="match status" value="1"/>
</dbReference>
<dbReference type="Gene3D" id="1.10.3020.10">
    <property type="entry name" value="alpha-amino acid ester hydrolase ( Helical cap domain)"/>
    <property type="match status" value="1"/>
</dbReference>
<dbReference type="InterPro" id="IPR005674">
    <property type="entry name" value="CocE/Ser_esterase"/>
</dbReference>
<dbReference type="GO" id="GO:0008239">
    <property type="term" value="F:dipeptidyl-peptidase activity"/>
    <property type="evidence" value="ECO:0007669"/>
    <property type="project" value="InterPro"/>
</dbReference>
<dbReference type="AlphaFoldDB" id="A0A5B2XI71"/>
<keyword evidence="5" id="KW-1185">Reference proteome</keyword>
<keyword evidence="1 4" id="KW-0378">Hydrolase</keyword>
<dbReference type="InterPro" id="IPR008979">
    <property type="entry name" value="Galactose-bd-like_sf"/>
</dbReference>
<dbReference type="Proteomes" id="UP000323454">
    <property type="component" value="Unassembled WGS sequence"/>
</dbReference>
<dbReference type="Gene3D" id="2.60.120.260">
    <property type="entry name" value="Galactose-binding domain-like"/>
    <property type="match status" value="1"/>
</dbReference>
<evidence type="ECO:0000259" key="3">
    <source>
        <dbReference type="SMART" id="SM00939"/>
    </source>
</evidence>
<dbReference type="SMART" id="SM00939">
    <property type="entry name" value="PepX_C"/>
    <property type="match status" value="1"/>
</dbReference>
<sequence length="549" mass="59447">MTGSLIVQRDVVMVTTDGVELRADVYRPDTPAPVPCVLTRTPYDKSRQLTVLAGLDPWRAAEAGLAVVCQDVRGRHGSGGVFEPFAHEVADGVQAVRWVAEQPWCNGRVGMAGRSYAGATQWLAAIGGAPGLRAICPTVTASELYEGSSYQGGAFQLGANLFWAHILTRRQGRRLTADYEHLPLSTMDAFRDTSAGFYYDWLAHPSRDEYWTRHAVNGGYASAEVAALNIGGWFDPFLHGTLENYREASRLRPGQRLILGPWGHGGVWGGYPDHRLPDMPGADLDLTGVALEFLAGQLGDGVPHREQLGLSEDEPVLLYVMGAGRWRRESTWPPARAVPTPWYLRADGGLSPEPPGDEPTDSFRYDPADPAPTVGGPVMIPGMVLGSSFGPLDNRSVEARPDVLTYTSAPLSAPVEVTGQLSAVLFAATTAADTDFVVKLSDVRPDGASRLLAEGIVRARYRHGTHRPLPVRPGAIERYRVDLVATSTVFQAGHRIRVTVTSSSFPRFDRNLNTGGPIGAEDLRQARVATQTVWHSAVRPSHVLLPVVS</sequence>
<evidence type="ECO:0000313" key="5">
    <source>
        <dbReference type="Proteomes" id="UP000323454"/>
    </source>
</evidence>
<dbReference type="InterPro" id="IPR050585">
    <property type="entry name" value="Xaa-Pro_dipeptidyl-ppase/CocE"/>
</dbReference>
<dbReference type="InterPro" id="IPR000383">
    <property type="entry name" value="Xaa-Pro-like_dom"/>
</dbReference>
<name>A0A5B2XI71_9PSEU</name>
<dbReference type="PANTHER" id="PTHR43056:SF10">
    <property type="entry name" value="COCE_NOND FAMILY, PUTATIVE (AFU_ORTHOLOGUE AFUA_7G00600)-RELATED"/>
    <property type="match status" value="1"/>
</dbReference>
<dbReference type="EMBL" id="VUOB01000021">
    <property type="protein sequence ID" value="KAA2262689.1"/>
    <property type="molecule type" value="Genomic_DNA"/>
</dbReference>
<evidence type="ECO:0000256" key="2">
    <source>
        <dbReference type="SAM" id="MobiDB-lite"/>
    </source>
</evidence>
<evidence type="ECO:0000313" key="4">
    <source>
        <dbReference type="EMBL" id="KAA2262689.1"/>
    </source>
</evidence>
<protein>
    <submittedName>
        <fullName evidence="4">CocE/NonD family hydrolase</fullName>
    </submittedName>
</protein>
<accession>A0A5B2XI71</accession>
<organism evidence="4 5">
    <name type="scientific">Solihabitans fulvus</name>
    <dbReference type="NCBI Taxonomy" id="1892852"/>
    <lineage>
        <taxon>Bacteria</taxon>
        <taxon>Bacillati</taxon>
        <taxon>Actinomycetota</taxon>
        <taxon>Actinomycetes</taxon>
        <taxon>Pseudonocardiales</taxon>
        <taxon>Pseudonocardiaceae</taxon>
        <taxon>Solihabitans</taxon>
    </lineage>
</organism>